<dbReference type="PROSITE" id="PS51698">
    <property type="entry name" value="U_BOX"/>
    <property type="match status" value="1"/>
</dbReference>
<evidence type="ECO:0000313" key="11">
    <source>
        <dbReference type="Proteomes" id="UP000235145"/>
    </source>
</evidence>
<dbReference type="EMBL" id="NBSK02000005">
    <property type="protein sequence ID" value="KAJ0205076.1"/>
    <property type="molecule type" value="Genomic_DNA"/>
</dbReference>
<dbReference type="AlphaFoldDB" id="A0A9R1VI16"/>
<keyword evidence="6" id="KW-0833">Ubl conjugation pathway</keyword>
<dbReference type="Proteomes" id="UP000235145">
    <property type="component" value="Unassembled WGS sequence"/>
</dbReference>
<evidence type="ECO:0000256" key="2">
    <source>
        <dbReference type="ARBA" id="ARBA00004906"/>
    </source>
</evidence>
<dbReference type="GO" id="GO:0005737">
    <property type="term" value="C:cytoplasm"/>
    <property type="evidence" value="ECO:0000318"/>
    <property type="project" value="GO_Central"/>
</dbReference>
<dbReference type="GO" id="GO:0016567">
    <property type="term" value="P:protein ubiquitination"/>
    <property type="evidence" value="ECO:0007669"/>
    <property type="project" value="InterPro"/>
</dbReference>
<protein>
    <recommendedName>
        <fullName evidence="3">RING-type E3 ubiquitin transferase</fullName>
        <ecNumber evidence="3">2.3.2.27</ecNumber>
    </recommendedName>
</protein>
<name>A0A9R1VI16_LACSA</name>
<dbReference type="InterPro" id="IPR011989">
    <property type="entry name" value="ARM-like"/>
</dbReference>
<evidence type="ECO:0000256" key="8">
    <source>
        <dbReference type="SAM" id="MobiDB-lite"/>
    </source>
</evidence>
<dbReference type="InterPro" id="IPR016024">
    <property type="entry name" value="ARM-type_fold"/>
</dbReference>
<evidence type="ECO:0000313" key="10">
    <source>
        <dbReference type="EMBL" id="KAJ0205076.1"/>
    </source>
</evidence>
<dbReference type="InterPro" id="IPR000225">
    <property type="entry name" value="Armadillo"/>
</dbReference>
<dbReference type="PROSITE" id="PS50176">
    <property type="entry name" value="ARM_REPEAT"/>
    <property type="match status" value="1"/>
</dbReference>
<evidence type="ECO:0000256" key="7">
    <source>
        <dbReference type="PROSITE-ProRule" id="PRU00259"/>
    </source>
</evidence>
<dbReference type="InterPro" id="IPR003613">
    <property type="entry name" value="Ubox_domain"/>
</dbReference>
<sequence>MDVLADLTHGVHGSLYYPMISLFYNLEATRKLLLQGSNGSKIYLVLERNQIMREYKGVIALLEKDLRRVYYDQDHDISYDFKECAGVVLSQFQRANGKIDQPDKQLYEDLFILYYKGTDVLVDPAILRRLVETLELNDAVYIEIESQALNEMVINSGGDPLEKIEKIEKMLMVLKLIKDFVKGGNQSLDKSLTESPLVDISARQGIIETNYDNKATPNEFLCPISLQLMQDPVIIASGQQLKSNGLRQQHTGAGEISLLSRRNSEIRAAIAEAGAIPVLLQLLEKKTRDPLTQEYALISLLNLSLCDANKRCIVSNEGIPIIIQVMKSGSVENREHGAAILFSLAVNDDRRFLIGSLEGIKPLDASNALYNLFLYKSNIAKALRDGIVTELMIHIREPQGRMKDEALVLLDMIKRHHDAADVLDAEDPVYDLVNVVWTGSLLNQENAASVLLQLCSKHPKHIDDAKKFGVERYLVNLKDYGSDRGKKKARQLLEMITAHTKQRKRARTETNVGSGSGSSRAQRMRNM</sequence>
<feature type="repeat" description="ARM" evidence="7">
    <location>
        <begin position="274"/>
        <end position="318"/>
    </location>
</feature>
<dbReference type="PANTHER" id="PTHR23315:SF275">
    <property type="entry name" value="U-BOX DOMAIN-CONTAINING PROTEIN 13"/>
    <property type="match status" value="1"/>
</dbReference>
<keyword evidence="5" id="KW-0677">Repeat</keyword>
<keyword evidence="4" id="KW-0808">Transferase</keyword>
<dbReference type="EC" id="2.3.2.27" evidence="3"/>
<dbReference type="Pfam" id="PF04564">
    <property type="entry name" value="U-box"/>
    <property type="match status" value="1"/>
</dbReference>
<dbReference type="Gene3D" id="1.25.10.10">
    <property type="entry name" value="Leucine-rich Repeat Variant"/>
    <property type="match status" value="2"/>
</dbReference>
<dbReference type="Pfam" id="PF00514">
    <property type="entry name" value="Arm"/>
    <property type="match status" value="1"/>
</dbReference>
<reference evidence="10 11" key="1">
    <citation type="journal article" date="2017" name="Nat. Commun.">
        <title>Genome assembly with in vitro proximity ligation data and whole-genome triplication in lettuce.</title>
        <authorList>
            <person name="Reyes-Chin-Wo S."/>
            <person name="Wang Z."/>
            <person name="Yang X."/>
            <person name="Kozik A."/>
            <person name="Arikit S."/>
            <person name="Song C."/>
            <person name="Xia L."/>
            <person name="Froenicke L."/>
            <person name="Lavelle D.O."/>
            <person name="Truco M.J."/>
            <person name="Xia R."/>
            <person name="Zhu S."/>
            <person name="Xu C."/>
            <person name="Xu H."/>
            <person name="Xu X."/>
            <person name="Cox K."/>
            <person name="Korf I."/>
            <person name="Meyers B.C."/>
            <person name="Michelmore R.W."/>
        </authorList>
    </citation>
    <scope>NUCLEOTIDE SEQUENCE [LARGE SCALE GENOMIC DNA]</scope>
    <source>
        <strain evidence="11">cv. Salinas</strain>
        <tissue evidence="10">Seedlings</tissue>
    </source>
</reference>
<keyword evidence="11" id="KW-1185">Reference proteome</keyword>
<comment type="caution">
    <text evidence="10">The sequence shown here is derived from an EMBL/GenBank/DDBJ whole genome shotgun (WGS) entry which is preliminary data.</text>
</comment>
<feature type="region of interest" description="Disordered" evidence="8">
    <location>
        <begin position="500"/>
        <end position="527"/>
    </location>
</feature>
<evidence type="ECO:0000256" key="5">
    <source>
        <dbReference type="ARBA" id="ARBA00022737"/>
    </source>
</evidence>
<dbReference type="SMART" id="SM00185">
    <property type="entry name" value="ARM"/>
    <property type="match status" value="2"/>
</dbReference>
<proteinExistence type="predicted"/>
<dbReference type="GO" id="GO:0005634">
    <property type="term" value="C:nucleus"/>
    <property type="evidence" value="ECO:0000318"/>
    <property type="project" value="GO_Central"/>
</dbReference>
<dbReference type="PANTHER" id="PTHR23315">
    <property type="entry name" value="U BOX DOMAIN-CONTAINING"/>
    <property type="match status" value="1"/>
</dbReference>
<dbReference type="Gene3D" id="3.30.40.10">
    <property type="entry name" value="Zinc/RING finger domain, C3HC4 (zinc finger)"/>
    <property type="match status" value="1"/>
</dbReference>
<feature type="domain" description="U-box" evidence="9">
    <location>
        <begin position="215"/>
        <end position="239"/>
    </location>
</feature>
<comment type="pathway">
    <text evidence="2">Protein modification; protein ubiquitination.</text>
</comment>
<evidence type="ECO:0000256" key="3">
    <source>
        <dbReference type="ARBA" id="ARBA00012483"/>
    </source>
</evidence>
<feature type="compositionally biased region" description="Polar residues" evidence="8">
    <location>
        <begin position="509"/>
        <end position="521"/>
    </location>
</feature>
<dbReference type="InterPro" id="IPR013083">
    <property type="entry name" value="Znf_RING/FYVE/PHD"/>
</dbReference>
<evidence type="ECO:0000256" key="6">
    <source>
        <dbReference type="ARBA" id="ARBA00022786"/>
    </source>
</evidence>
<evidence type="ECO:0000256" key="1">
    <source>
        <dbReference type="ARBA" id="ARBA00000900"/>
    </source>
</evidence>
<dbReference type="SUPFAM" id="SSF48371">
    <property type="entry name" value="ARM repeat"/>
    <property type="match status" value="1"/>
</dbReference>
<organism evidence="10 11">
    <name type="scientific">Lactuca sativa</name>
    <name type="common">Garden lettuce</name>
    <dbReference type="NCBI Taxonomy" id="4236"/>
    <lineage>
        <taxon>Eukaryota</taxon>
        <taxon>Viridiplantae</taxon>
        <taxon>Streptophyta</taxon>
        <taxon>Embryophyta</taxon>
        <taxon>Tracheophyta</taxon>
        <taxon>Spermatophyta</taxon>
        <taxon>Magnoliopsida</taxon>
        <taxon>eudicotyledons</taxon>
        <taxon>Gunneridae</taxon>
        <taxon>Pentapetalae</taxon>
        <taxon>asterids</taxon>
        <taxon>campanulids</taxon>
        <taxon>Asterales</taxon>
        <taxon>Asteraceae</taxon>
        <taxon>Cichorioideae</taxon>
        <taxon>Cichorieae</taxon>
        <taxon>Lactucinae</taxon>
        <taxon>Lactuca</taxon>
    </lineage>
</organism>
<dbReference type="GO" id="GO:0061630">
    <property type="term" value="F:ubiquitin protein ligase activity"/>
    <property type="evidence" value="ECO:0007669"/>
    <property type="project" value="UniProtKB-EC"/>
</dbReference>
<evidence type="ECO:0000256" key="4">
    <source>
        <dbReference type="ARBA" id="ARBA00022679"/>
    </source>
</evidence>
<dbReference type="InterPro" id="IPR057623">
    <property type="entry name" value="PUB12-19-like_N"/>
</dbReference>
<evidence type="ECO:0000259" key="9">
    <source>
        <dbReference type="PROSITE" id="PS51698"/>
    </source>
</evidence>
<dbReference type="Pfam" id="PF25368">
    <property type="entry name" value="PUB10_N"/>
    <property type="match status" value="1"/>
</dbReference>
<dbReference type="SUPFAM" id="SSF57850">
    <property type="entry name" value="RING/U-box"/>
    <property type="match status" value="1"/>
</dbReference>
<comment type="catalytic activity">
    <reaction evidence="1">
        <text>S-ubiquitinyl-[E2 ubiquitin-conjugating enzyme]-L-cysteine + [acceptor protein]-L-lysine = [E2 ubiquitin-conjugating enzyme]-L-cysteine + N(6)-ubiquitinyl-[acceptor protein]-L-lysine.</text>
        <dbReference type="EC" id="2.3.2.27"/>
    </reaction>
</comment>
<accession>A0A9R1VI16</accession>
<gene>
    <name evidence="10" type="ORF">LSAT_V11C500290430</name>
</gene>